<accession>A0A556MGN0</accession>
<evidence type="ECO:0000256" key="1">
    <source>
        <dbReference type="SAM" id="SignalP"/>
    </source>
</evidence>
<keyword evidence="1" id="KW-0732">Signal</keyword>
<protein>
    <recommendedName>
        <fullName evidence="4">DUF3471 domain-containing protein</fullName>
    </recommendedName>
</protein>
<comment type="caution">
    <text evidence="2">The sequence shown here is derived from an EMBL/GenBank/DDBJ whole genome shotgun (WGS) entry which is preliminary data.</text>
</comment>
<dbReference type="AlphaFoldDB" id="A0A556MGN0"/>
<gene>
    <name evidence="2" type="ORF">FO442_18155</name>
</gene>
<evidence type="ECO:0000313" key="2">
    <source>
        <dbReference type="EMBL" id="TSJ39097.1"/>
    </source>
</evidence>
<keyword evidence="3" id="KW-1185">Reference proteome</keyword>
<sequence length="140" mass="15768">MKNILLAILTLTLGYSASAQDDCFKKLEDAFAKRGSYTVADDMHRNVIVSFFTPEGVECLTGKARVENGCVVSVFLQYDDGTYYLLEKKFFNSKRTNPVVTNGISEMIFTVDGEKFRVVFIDKLKPKAKSYKQADLPDDL</sequence>
<dbReference type="EMBL" id="VLPL01000012">
    <property type="protein sequence ID" value="TSJ39097.1"/>
    <property type="molecule type" value="Genomic_DNA"/>
</dbReference>
<dbReference type="Proteomes" id="UP000316008">
    <property type="component" value="Unassembled WGS sequence"/>
</dbReference>
<evidence type="ECO:0008006" key="4">
    <source>
        <dbReference type="Google" id="ProtNLM"/>
    </source>
</evidence>
<dbReference type="RefSeq" id="WP_144334636.1">
    <property type="nucleotide sequence ID" value="NZ_VLPL01000012.1"/>
</dbReference>
<proteinExistence type="predicted"/>
<feature type="signal peptide" evidence="1">
    <location>
        <begin position="1"/>
        <end position="19"/>
    </location>
</feature>
<dbReference type="OrthoDB" id="1467550at2"/>
<name>A0A556MGN0_9FLAO</name>
<feature type="chain" id="PRO_5021831544" description="DUF3471 domain-containing protein" evidence="1">
    <location>
        <begin position="20"/>
        <end position="140"/>
    </location>
</feature>
<evidence type="ECO:0000313" key="3">
    <source>
        <dbReference type="Proteomes" id="UP000316008"/>
    </source>
</evidence>
<reference evidence="2 3" key="1">
    <citation type="submission" date="2019-07" db="EMBL/GenBank/DDBJ databases">
        <authorList>
            <person name="Huq M.A."/>
        </authorList>
    </citation>
    <scope>NUCLEOTIDE SEQUENCE [LARGE SCALE GENOMIC DNA]</scope>
    <source>
        <strain evidence="2 3">MAH-3</strain>
    </source>
</reference>
<organism evidence="2 3">
    <name type="scientific">Fluviicola chungangensis</name>
    <dbReference type="NCBI Taxonomy" id="2597671"/>
    <lineage>
        <taxon>Bacteria</taxon>
        <taxon>Pseudomonadati</taxon>
        <taxon>Bacteroidota</taxon>
        <taxon>Flavobacteriia</taxon>
        <taxon>Flavobacteriales</taxon>
        <taxon>Crocinitomicaceae</taxon>
        <taxon>Fluviicola</taxon>
    </lineage>
</organism>